<dbReference type="AlphaFoldDB" id="A0A9D4RYW7"/>
<sequence>MKVNGLYRLATSQYNSICTKQTLRLKASYLVNGYVSSTGCALLTGVEQQVVLEVRLLAESPVADITAIRPRSVMHVHMRAQVPGRREGLVAKAAFVGLILKIAMRC</sequence>
<name>A0A9D4RYW7_DREPO</name>
<comment type="caution">
    <text evidence="1">The sequence shown here is derived from an EMBL/GenBank/DDBJ whole genome shotgun (WGS) entry which is preliminary data.</text>
</comment>
<organism evidence="1 2">
    <name type="scientific">Dreissena polymorpha</name>
    <name type="common">Zebra mussel</name>
    <name type="synonym">Mytilus polymorpha</name>
    <dbReference type="NCBI Taxonomy" id="45954"/>
    <lineage>
        <taxon>Eukaryota</taxon>
        <taxon>Metazoa</taxon>
        <taxon>Spiralia</taxon>
        <taxon>Lophotrochozoa</taxon>
        <taxon>Mollusca</taxon>
        <taxon>Bivalvia</taxon>
        <taxon>Autobranchia</taxon>
        <taxon>Heteroconchia</taxon>
        <taxon>Euheterodonta</taxon>
        <taxon>Imparidentia</taxon>
        <taxon>Neoheterodontei</taxon>
        <taxon>Myida</taxon>
        <taxon>Dreissenoidea</taxon>
        <taxon>Dreissenidae</taxon>
        <taxon>Dreissena</taxon>
    </lineage>
</organism>
<dbReference type="Proteomes" id="UP000828390">
    <property type="component" value="Unassembled WGS sequence"/>
</dbReference>
<gene>
    <name evidence="1" type="ORF">DPMN_007642</name>
</gene>
<keyword evidence="2" id="KW-1185">Reference proteome</keyword>
<evidence type="ECO:0000313" key="1">
    <source>
        <dbReference type="EMBL" id="KAH3883682.1"/>
    </source>
</evidence>
<reference evidence="1" key="1">
    <citation type="journal article" date="2019" name="bioRxiv">
        <title>The Genome of the Zebra Mussel, Dreissena polymorpha: A Resource for Invasive Species Research.</title>
        <authorList>
            <person name="McCartney M.A."/>
            <person name="Auch B."/>
            <person name="Kono T."/>
            <person name="Mallez S."/>
            <person name="Zhang Y."/>
            <person name="Obille A."/>
            <person name="Becker A."/>
            <person name="Abrahante J.E."/>
            <person name="Garbe J."/>
            <person name="Badalamenti J.P."/>
            <person name="Herman A."/>
            <person name="Mangelson H."/>
            <person name="Liachko I."/>
            <person name="Sullivan S."/>
            <person name="Sone E.D."/>
            <person name="Koren S."/>
            <person name="Silverstein K.A.T."/>
            <person name="Beckman K.B."/>
            <person name="Gohl D.M."/>
        </authorList>
    </citation>
    <scope>NUCLEOTIDE SEQUENCE</scope>
    <source>
        <strain evidence="1">Duluth1</strain>
        <tissue evidence="1">Whole animal</tissue>
    </source>
</reference>
<reference evidence="1" key="2">
    <citation type="submission" date="2020-11" db="EMBL/GenBank/DDBJ databases">
        <authorList>
            <person name="McCartney M.A."/>
            <person name="Auch B."/>
            <person name="Kono T."/>
            <person name="Mallez S."/>
            <person name="Becker A."/>
            <person name="Gohl D.M."/>
            <person name="Silverstein K.A.T."/>
            <person name="Koren S."/>
            <person name="Bechman K.B."/>
            <person name="Herman A."/>
            <person name="Abrahante J.E."/>
            <person name="Garbe J."/>
        </authorList>
    </citation>
    <scope>NUCLEOTIDE SEQUENCE</scope>
    <source>
        <strain evidence="1">Duluth1</strain>
        <tissue evidence="1">Whole animal</tissue>
    </source>
</reference>
<dbReference type="EMBL" id="JAIWYP010000001">
    <property type="protein sequence ID" value="KAH3883682.1"/>
    <property type="molecule type" value="Genomic_DNA"/>
</dbReference>
<protein>
    <submittedName>
        <fullName evidence="1">Uncharacterized protein</fullName>
    </submittedName>
</protein>
<proteinExistence type="predicted"/>
<evidence type="ECO:0000313" key="2">
    <source>
        <dbReference type="Proteomes" id="UP000828390"/>
    </source>
</evidence>
<accession>A0A9D4RYW7</accession>